<feature type="domain" description="Nematode cuticle collagen N-terminal" evidence="4">
    <location>
        <begin position="19"/>
        <end position="71"/>
    </location>
</feature>
<keyword evidence="3" id="KW-0472">Membrane</keyword>
<evidence type="ECO:0000313" key="6">
    <source>
        <dbReference type="Proteomes" id="UP001303046"/>
    </source>
</evidence>
<proteinExistence type="predicted"/>
<gene>
    <name evidence="5" type="primary">Necator_chrX.g26151</name>
    <name evidence="5" type="ORF">RB195_025985</name>
</gene>
<protein>
    <recommendedName>
        <fullName evidence="4">Nematode cuticle collagen N-terminal domain-containing protein</fullName>
    </recommendedName>
</protein>
<comment type="caution">
    <text evidence="5">The sequence shown here is derived from an EMBL/GenBank/DDBJ whole genome shotgun (WGS) entry which is preliminary data.</text>
</comment>
<keyword evidence="6" id="KW-1185">Reference proteome</keyword>
<evidence type="ECO:0000256" key="2">
    <source>
        <dbReference type="SAM" id="MobiDB-lite"/>
    </source>
</evidence>
<feature type="compositionally biased region" description="Pro residues" evidence="2">
    <location>
        <begin position="277"/>
        <end position="286"/>
    </location>
</feature>
<reference evidence="5 6" key="1">
    <citation type="submission" date="2023-08" db="EMBL/GenBank/DDBJ databases">
        <title>A Necator americanus chromosomal reference genome.</title>
        <authorList>
            <person name="Ilik V."/>
            <person name="Petrzelkova K.J."/>
            <person name="Pardy F."/>
            <person name="Fuh T."/>
            <person name="Niatou-Singa F.S."/>
            <person name="Gouil Q."/>
            <person name="Baker L."/>
            <person name="Ritchie M.E."/>
            <person name="Jex A.R."/>
            <person name="Gazzola D."/>
            <person name="Li H."/>
            <person name="Toshio Fujiwara R."/>
            <person name="Zhan B."/>
            <person name="Aroian R.V."/>
            <person name="Pafco B."/>
            <person name="Schwarz E.M."/>
        </authorList>
    </citation>
    <scope>NUCLEOTIDE SEQUENCE [LARGE SCALE GENOMIC DNA]</scope>
    <source>
        <strain evidence="5 6">Aroian</strain>
        <tissue evidence="5">Whole animal</tissue>
    </source>
</reference>
<evidence type="ECO:0000313" key="5">
    <source>
        <dbReference type="EMBL" id="KAK6766405.1"/>
    </source>
</evidence>
<dbReference type="Pfam" id="PF01484">
    <property type="entry name" value="Col_cuticle_N"/>
    <property type="match status" value="1"/>
</dbReference>
<dbReference type="InterPro" id="IPR008160">
    <property type="entry name" value="Collagen"/>
</dbReference>
<dbReference type="Pfam" id="PF01391">
    <property type="entry name" value="Collagen"/>
    <property type="match status" value="2"/>
</dbReference>
<dbReference type="InterPro" id="IPR002486">
    <property type="entry name" value="Col_cuticle_N"/>
</dbReference>
<feature type="compositionally biased region" description="Low complexity" evidence="2">
    <location>
        <begin position="247"/>
        <end position="276"/>
    </location>
</feature>
<evidence type="ECO:0000256" key="3">
    <source>
        <dbReference type="SAM" id="Phobius"/>
    </source>
</evidence>
<feature type="compositionally biased region" description="Pro residues" evidence="2">
    <location>
        <begin position="206"/>
        <end position="225"/>
    </location>
</feature>
<sequence length="486" mass="51001">MGDKQSLLEMEKEANGLRRIAFFGVAVSTMATLVCIVSVPMMYNYMQHMHTMMQNEINFCKMRSGNIWKEVTRTQVLAQVYPAQNSLSTRTHRQAGYGFDTSSLAVEANTQTALCCGCGVSPMGPPGLPGSDGIDGEDGPAGLPGKDGPDAPPPIPQKEPEWCFDCPEAPAGPPGSPGPKGPPGEPGIPGEKGVDGNRGLTGPVGPIGPPGEPGQPGKAGPPGPPGKLNEVPGPEGPPGPPGPPGPQGLEGPPGRNGEPGPDGSPGDAGDRGAAGPPGAPGKPGPTGPDGLAGPSGGCDHCPPPRTAPALYSPVQIVYMMPEQKFRGAWILAGLYAAIMVESATVGLLFHATLAEMVDHSQMSVEQRDSVAVIILTFVVVSLIGYTLTVPCLCYGVQKHSATALVPYLVWRMLFSIIILIVVIWQVITSPKKPLLFRSAFYDRQFPVAVSEILIGTIFFGIALRAHREFTTKRLSRERHLDNDPFL</sequence>
<feature type="transmembrane region" description="Helical" evidence="3">
    <location>
        <begin position="20"/>
        <end position="43"/>
    </location>
</feature>
<dbReference type="Pfam" id="PF22954">
    <property type="entry name" value="DUF7027"/>
    <property type="match status" value="1"/>
</dbReference>
<name>A0ABR1EV15_NECAM</name>
<keyword evidence="3" id="KW-1133">Transmembrane helix</keyword>
<evidence type="ECO:0000259" key="4">
    <source>
        <dbReference type="SMART" id="SM01088"/>
    </source>
</evidence>
<evidence type="ECO:0000256" key="1">
    <source>
        <dbReference type="ARBA" id="ARBA00022737"/>
    </source>
</evidence>
<keyword evidence="1" id="KW-0677">Repeat</keyword>
<dbReference type="InterPro" id="IPR054291">
    <property type="entry name" value="DUF7027"/>
</dbReference>
<feature type="compositionally biased region" description="Pro residues" evidence="2">
    <location>
        <begin position="234"/>
        <end position="246"/>
    </location>
</feature>
<feature type="region of interest" description="Disordered" evidence="2">
    <location>
        <begin position="126"/>
        <end position="301"/>
    </location>
</feature>
<feature type="transmembrane region" description="Helical" evidence="3">
    <location>
        <begin position="328"/>
        <end position="350"/>
    </location>
</feature>
<keyword evidence="3" id="KW-0812">Transmembrane</keyword>
<dbReference type="EMBL" id="JAVFWL010000006">
    <property type="protein sequence ID" value="KAK6766405.1"/>
    <property type="molecule type" value="Genomic_DNA"/>
</dbReference>
<dbReference type="SMART" id="SM01088">
    <property type="entry name" value="Col_cuticle_N"/>
    <property type="match status" value="1"/>
</dbReference>
<organism evidence="5 6">
    <name type="scientific">Necator americanus</name>
    <name type="common">Human hookworm</name>
    <dbReference type="NCBI Taxonomy" id="51031"/>
    <lineage>
        <taxon>Eukaryota</taxon>
        <taxon>Metazoa</taxon>
        <taxon>Ecdysozoa</taxon>
        <taxon>Nematoda</taxon>
        <taxon>Chromadorea</taxon>
        <taxon>Rhabditida</taxon>
        <taxon>Rhabditina</taxon>
        <taxon>Rhabditomorpha</taxon>
        <taxon>Strongyloidea</taxon>
        <taxon>Ancylostomatidae</taxon>
        <taxon>Bunostominae</taxon>
        <taxon>Necator</taxon>
    </lineage>
</organism>
<accession>A0ABR1EV15</accession>
<dbReference type="Proteomes" id="UP001303046">
    <property type="component" value="Unassembled WGS sequence"/>
</dbReference>
<feature type="compositionally biased region" description="Pro residues" evidence="2">
    <location>
        <begin position="170"/>
        <end position="186"/>
    </location>
</feature>
<feature type="transmembrane region" description="Helical" evidence="3">
    <location>
        <begin position="408"/>
        <end position="427"/>
    </location>
</feature>
<feature type="transmembrane region" description="Helical" evidence="3">
    <location>
        <begin position="447"/>
        <end position="466"/>
    </location>
</feature>
<feature type="transmembrane region" description="Helical" evidence="3">
    <location>
        <begin position="370"/>
        <end position="396"/>
    </location>
</feature>
<dbReference type="PANTHER" id="PTHR24637">
    <property type="entry name" value="COLLAGEN"/>
    <property type="match status" value="1"/>
</dbReference>
<dbReference type="PANTHER" id="PTHR24637:SF310">
    <property type="entry name" value="NEMATODE CUTICLE COLLAGEN N-TERMINAL DOMAIN-CONTAINING PROTEIN"/>
    <property type="match status" value="1"/>
</dbReference>